<dbReference type="GO" id="GO:0005829">
    <property type="term" value="C:cytosol"/>
    <property type="evidence" value="ECO:0007669"/>
    <property type="project" value="TreeGrafter"/>
</dbReference>
<dbReference type="PANTHER" id="PTHR10219">
    <property type="entry name" value="GLYCOLIPID TRANSFER PROTEIN-RELATED"/>
    <property type="match status" value="1"/>
</dbReference>
<name>A0A6U1G441_9CHLO</name>
<dbReference type="SUPFAM" id="SSF110004">
    <property type="entry name" value="Glycolipid transfer protein, GLTP"/>
    <property type="match status" value="1"/>
</dbReference>
<dbReference type="GO" id="GO:1902387">
    <property type="term" value="F:ceramide 1-phosphate binding"/>
    <property type="evidence" value="ECO:0007669"/>
    <property type="project" value="TreeGrafter"/>
</dbReference>
<evidence type="ECO:0000256" key="1">
    <source>
        <dbReference type="ARBA" id="ARBA00022448"/>
    </source>
</evidence>
<organism evidence="3">
    <name type="scientific">Tetraselmis chuii</name>
    <dbReference type="NCBI Taxonomy" id="63592"/>
    <lineage>
        <taxon>Eukaryota</taxon>
        <taxon>Viridiplantae</taxon>
        <taxon>Chlorophyta</taxon>
        <taxon>core chlorophytes</taxon>
        <taxon>Chlorodendrophyceae</taxon>
        <taxon>Chlorodendrales</taxon>
        <taxon>Chlorodendraceae</taxon>
        <taxon>Tetraselmis</taxon>
    </lineage>
</organism>
<dbReference type="EMBL" id="HBGG01013063">
    <property type="protein sequence ID" value="CAD9204455.1"/>
    <property type="molecule type" value="Transcribed_RNA"/>
</dbReference>
<evidence type="ECO:0000313" key="4">
    <source>
        <dbReference type="EMBL" id="CAD9204455.1"/>
    </source>
</evidence>
<accession>A0A6U1G441</accession>
<dbReference type="Gene3D" id="1.10.3520.10">
    <property type="entry name" value="Glycolipid transfer protein"/>
    <property type="match status" value="1"/>
</dbReference>
<evidence type="ECO:0000259" key="2">
    <source>
        <dbReference type="Pfam" id="PF08718"/>
    </source>
</evidence>
<sequence>MLEPAFAALAEVKGPNGNIRTSKFLDACSAVLPIVDKLGTGFMIVKGDINGNITRLRDRAATNPERYEDFFLIVKDDCAELNGKYASSSSVTKGMLWLKRAMQFVSGLIQKMVADKSMTVSQAASTTYKETLSNYHGMITGGAFSMALKLVPARETFLSKLECEDPEAELGRMVTLLVPLLDEIHQFLVSINQDDPGKV</sequence>
<feature type="domain" description="Glycolipid transfer protein" evidence="2">
    <location>
        <begin position="19"/>
        <end position="161"/>
    </location>
</feature>
<dbReference type="PANTHER" id="PTHR10219:SF25">
    <property type="entry name" value="PLECKSTRIN HOMOLOGY DOMAIN-CONTAINING FAMILY A MEMBER 8"/>
    <property type="match status" value="1"/>
</dbReference>
<dbReference type="GO" id="GO:0016020">
    <property type="term" value="C:membrane"/>
    <property type="evidence" value="ECO:0007669"/>
    <property type="project" value="TreeGrafter"/>
</dbReference>
<evidence type="ECO:0000313" key="3">
    <source>
        <dbReference type="EMBL" id="CAD9204454.1"/>
    </source>
</evidence>
<gene>
    <name evidence="3" type="ORF">TCHU04912_LOCUS6689</name>
    <name evidence="4" type="ORF">TCHU04912_LOCUS6690</name>
</gene>
<proteinExistence type="predicted"/>
<protein>
    <recommendedName>
        <fullName evidence="2">Glycolipid transfer protein domain-containing protein</fullName>
    </recommendedName>
</protein>
<reference evidence="3" key="1">
    <citation type="submission" date="2021-01" db="EMBL/GenBank/DDBJ databases">
        <authorList>
            <person name="Corre E."/>
            <person name="Pelletier E."/>
            <person name="Niang G."/>
            <person name="Scheremetjew M."/>
            <person name="Finn R."/>
            <person name="Kale V."/>
            <person name="Holt S."/>
            <person name="Cochrane G."/>
            <person name="Meng A."/>
            <person name="Brown T."/>
            <person name="Cohen L."/>
        </authorList>
    </citation>
    <scope>NUCLEOTIDE SEQUENCE</scope>
    <source>
        <strain evidence="3">PLY429</strain>
    </source>
</reference>
<dbReference type="InterPro" id="IPR014830">
    <property type="entry name" value="Glycolipid_transfer_prot_dom"/>
</dbReference>
<dbReference type="InterPro" id="IPR036497">
    <property type="entry name" value="GLTP_sf"/>
</dbReference>
<dbReference type="GO" id="GO:1902388">
    <property type="term" value="F:ceramide 1-phosphate transfer activity"/>
    <property type="evidence" value="ECO:0007669"/>
    <property type="project" value="TreeGrafter"/>
</dbReference>
<dbReference type="AlphaFoldDB" id="A0A6U1G441"/>
<dbReference type="Pfam" id="PF08718">
    <property type="entry name" value="GLTP"/>
    <property type="match status" value="1"/>
</dbReference>
<dbReference type="EMBL" id="HBGG01013062">
    <property type="protein sequence ID" value="CAD9204454.1"/>
    <property type="molecule type" value="Transcribed_RNA"/>
</dbReference>
<keyword evidence="1" id="KW-0813">Transport</keyword>